<evidence type="ECO:0000256" key="3">
    <source>
        <dbReference type="ARBA" id="ARBA00022989"/>
    </source>
</evidence>
<dbReference type="CDD" id="cd06530">
    <property type="entry name" value="S26_SPase_I"/>
    <property type="match status" value="1"/>
</dbReference>
<evidence type="ECO:0000256" key="2">
    <source>
        <dbReference type="ARBA" id="ARBA00022692"/>
    </source>
</evidence>
<dbReference type="OrthoDB" id="1648066at2"/>
<reference evidence="8" key="1">
    <citation type="journal article" date="2017" name="Appl. Environ. Microbiol.">
        <title>Genomic analysis of Calderihabitans maritimus KKC1, a thermophilic hydrogenogenic carboxydotrophic bacterium isolated from marine sediment.</title>
        <authorList>
            <person name="Omae K."/>
            <person name="Yoneda Y."/>
            <person name="Fukuyama Y."/>
            <person name="Yoshida T."/>
            <person name="Sako Y."/>
        </authorList>
    </citation>
    <scope>NUCLEOTIDE SEQUENCE [LARGE SCALE GENOMIC DNA]</scope>
    <source>
        <strain evidence="8">KKC1</strain>
    </source>
</reference>
<dbReference type="InterPro" id="IPR001733">
    <property type="entry name" value="Peptidase_S26B"/>
</dbReference>
<dbReference type="Proteomes" id="UP000197032">
    <property type="component" value="Unassembled WGS sequence"/>
</dbReference>
<keyword evidence="3 6" id="KW-1133">Transmembrane helix</keyword>
<keyword evidence="4 6" id="KW-0472">Membrane</keyword>
<evidence type="ECO:0000256" key="4">
    <source>
        <dbReference type="ARBA" id="ARBA00023136"/>
    </source>
</evidence>
<accession>A0A1Z5HR98</accession>
<comment type="caution">
    <text evidence="7">The sequence shown here is derived from an EMBL/GenBank/DDBJ whole genome shotgun (WGS) entry which is preliminary data.</text>
</comment>
<dbReference type="SUPFAM" id="SSF51306">
    <property type="entry name" value="LexA/Signal peptidase"/>
    <property type="match status" value="1"/>
</dbReference>
<dbReference type="PANTHER" id="PTHR10806:SF6">
    <property type="entry name" value="SIGNAL PEPTIDASE COMPLEX CATALYTIC SUBUNIT SEC11"/>
    <property type="match status" value="1"/>
</dbReference>
<evidence type="ECO:0000313" key="8">
    <source>
        <dbReference type="Proteomes" id="UP000197032"/>
    </source>
</evidence>
<dbReference type="AlphaFoldDB" id="A0A1Z5HR98"/>
<sequence length="186" mass="20581">MARMRKIVSNLLFALLLIVLVMSTFYLVKGKMEGDGSPEMAGYKLMVVLSGSMSPTFNAGSIVGVKPVDPEEIAIGDIITYRKDVDSETVITHRVVEVGREGKGLVFITRGDANDSVDPDPVPARNVIGRVEFYIPYAGYFIKFIRSKYGLVLVVIPALFIVLGELRNVYRYLSRAKSTSEEEVEP</sequence>
<evidence type="ECO:0000256" key="6">
    <source>
        <dbReference type="SAM" id="Phobius"/>
    </source>
</evidence>
<dbReference type="GO" id="GO:0009003">
    <property type="term" value="F:signal peptidase activity"/>
    <property type="evidence" value="ECO:0007669"/>
    <property type="project" value="UniProtKB-EC"/>
</dbReference>
<comment type="subcellular location">
    <subcellularLocation>
        <location evidence="1">Membrane</location>
    </subcellularLocation>
</comment>
<evidence type="ECO:0000313" key="7">
    <source>
        <dbReference type="EMBL" id="GAW91968.1"/>
    </source>
</evidence>
<dbReference type="PANTHER" id="PTHR10806">
    <property type="entry name" value="SIGNAL PEPTIDASE COMPLEX CATALYTIC SUBUNIT SEC11"/>
    <property type="match status" value="1"/>
</dbReference>
<dbReference type="GO" id="GO:0016020">
    <property type="term" value="C:membrane"/>
    <property type="evidence" value="ECO:0007669"/>
    <property type="project" value="UniProtKB-SubCell"/>
</dbReference>
<evidence type="ECO:0000256" key="1">
    <source>
        <dbReference type="ARBA" id="ARBA00004370"/>
    </source>
</evidence>
<feature type="transmembrane region" description="Helical" evidence="6">
    <location>
        <begin position="7"/>
        <end position="28"/>
    </location>
</feature>
<dbReference type="InterPro" id="IPR019533">
    <property type="entry name" value="Peptidase_S26"/>
</dbReference>
<dbReference type="GO" id="GO:0006465">
    <property type="term" value="P:signal peptide processing"/>
    <property type="evidence" value="ECO:0007669"/>
    <property type="project" value="UniProtKB-UniRule"/>
</dbReference>
<feature type="transmembrane region" description="Helical" evidence="6">
    <location>
        <begin position="149"/>
        <end position="170"/>
    </location>
</feature>
<protein>
    <recommendedName>
        <fullName evidence="5">Signal peptidase I</fullName>
        <ecNumber evidence="5">3.4.21.89</ecNumber>
    </recommendedName>
</protein>
<dbReference type="NCBIfam" id="TIGR02228">
    <property type="entry name" value="sigpep_I_arch"/>
    <property type="match status" value="1"/>
</dbReference>
<evidence type="ECO:0000256" key="5">
    <source>
        <dbReference type="NCBIfam" id="TIGR02228"/>
    </source>
</evidence>
<organism evidence="7 8">
    <name type="scientific">Calderihabitans maritimus</name>
    <dbReference type="NCBI Taxonomy" id="1246530"/>
    <lineage>
        <taxon>Bacteria</taxon>
        <taxon>Bacillati</taxon>
        <taxon>Bacillota</taxon>
        <taxon>Clostridia</taxon>
        <taxon>Neomoorellales</taxon>
        <taxon>Calderihabitantaceae</taxon>
        <taxon>Calderihabitans</taxon>
    </lineage>
</organism>
<dbReference type="PRINTS" id="PR00728">
    <property type="entry name" value="SIGNALPTASE"/>
</dbReference>
<gene>
    <name evidence="7" type="ORF">KKC1_11280</name>
</gene>
<keyword evidence="8" id="KW-1185">Reference proteome</keyword>
<dbReference type="EMBL" id="BDGJ01000042">
    <property type="protein sequence ID" value="GAW91968.1"/>
    <property type="molecule type" value="Genomic_DNA"/>
</dbReference>
<keyword evidence="2 6" id="KW-0812">Transmembrane</keyword>
<dbReference type="InterPro" id="IPR036286">
    <property type="entry name" value="LexA/Signal_pep-like_sf"/>
</dbReference>
<dbReference type="GO" id="GO:0004252">
    <property type="term" value="F:serine-type endopeptidase activity"/>
    <property type="evidence" value="ECO:0007669"/>
    <property type="project" value="UniProtKB-UniRule"/>
</dbReference>
<proteinExistence type="predicted"/>
<name>A0A1Z5HR98_9FIRM</name>
<dbReference type="Gene3D" id="2.10.109.10">
    <property type="entry name" value="Umud Fragment, subunit A"/>
    <property type="match status" value="1"/>
</dbReference>
<dbReference type="RefSeq" id="WP_088553411.1">
    <property type="nucleotide sequence ID" value="NZ_BDGJ01000042.1"/>
</dbReference>
<dbReference type="EC" id="3.4.21.89" evidence="5"/>